<protein>
    <submittedName>
        <fullName evidence="1">Phage tail protein</fullName>
    </submittedName>
</protein>
<dbReference type="Proteomes" id="UP000371977">
    <property type="component" value="Unassembled WGS sequence"/>
</dbReference>
<dbReference type="OrthoDB" id="2288114at2"/>
<keyword evidence="2" id="KW-1185">Reference proteome</keyword>
<dbReference type="EMBL" id="SDGZ01000016">
    <property type="protein sequence ID" value="TYC48816.1"/>
    <property type="molecule type" value="Genomic_DNA"/>
</dbReference>
<accession>A0A6C2C5L6</accession>
<sequence length="157" mass="16784">MARKKNALRKHFIAPYNGGTMPTDADEKVWLPLAANITTISDDSEEKTDTAGDYAGDGNELDILTGRSEKWSYEGTYDPADPAQQLIAGMKRKTTDEERMLWHKVVESDGSTVVGAAKALEIVAGGGDATEFEDFTGHLDFVGTPTITKASDTGAGA</sequence>
<name>A0A6C2C5L6_9LACO</name>
<dbReference type="RefSeq" id="WP_148623054.1">
    <property type="nucleotide sequence ID" value="NZ_SDGZ01000016.1"/>
</dbReference>
<comment type="caution">
    <text evidence="1">The sequence shown here is derived from an EMBL/GenBank/DDBJ whole genome shotgun (WGS) entry which is preliminary data.</text>
</comment>
<dbReference type="AlphaFoldDB" id="A0A6C2C5L6"/>
<evidence type="ECO:0000313" key="2">
    <source>
        <dbReference type="Proteomes" id="UP000371977"/>
    </source>
</evidence>
<dbReference type="NCBIfam" id="NF047353">
    <property type="entry name" value="tube_lmo2291"/>
    <property type="match status" value="1"/>
</dbReference>
<proteinExistence type="predicted"/>
<reference evidence="1 2" key="1">
    <citation type="submission" date="2019-01" db="EMBL/GenBank/DDBJ databases">
        <title>Weissella sp. nov., a novel lactic acid bacterium isolated from animal feces.</title>
        <authorList>
            <person name="Wang L.-T."/>
        </authorList>
    </citation>
    <scope>NUCLEOTIDE SEQUENCE [LARGE SCALE GENOMIC DNA]</scope>
    <source>
        <strain evidence="1 2">8H-2</strain>
    </source>
</reference>
<evidence type="ECO:0000313" key="1">
    <source>
        <dbReference type="EMBL" id="TYC48816.1"/>
    </source>
</evidence>
<gene>
    <name evidence="1" type="ORF">ESZ50_08025</name>
</gene>
<organism evidence="1 2">
    <name type="scientific">Weissella muntiaci</name>
    <dbReference type="NCBI Taxonomy" id="2508881"/>
    <lineage>
        <taxon>Bacteria</taxon>
        <taxon>Bacillati</taxon>
        <taxon>Bacillota</taxon>
        <taxon>Bacilli</taxon>
        <taxon>Lactobacillales</taxon>
        <taxon>Lactobacillaceae</taxon>
        <taxon>Weissella</taxon>
    </lineage>
</organism>